<evidence type="ECO:0000259" key="9">
    <source>
        <dbReference type="Pfam" id="PF02875"/>
    </source>
</evidence>
<evidence type="ECO:0000313" key="11">
    <source>
        <dbReference type="EMBL" id="AZN28947.1"/>
    </source>
</evidence>
<evidence type="ECO:0000256" key="5">
    <source>
        <dbReference type="ARBA" id="ARBA00022741"/>
    </source>
</evidence>
<dbReference type="EC" id="6.3.2.9" evidence="7 8"/>
<comment type="function">
    <text evidence="7 8">Cell wall formation. Catalyzes the addition of glutamate to the nucleotide precursor UDP-N-acetylmuramoyl-L-alanine (UMA).</text>
</comment>
<feature type="domain" description="Mur ligase C-terminal" evidence="9">
    <location>
        <begin position="332"/>
        <end position="453"/>
    </location>
</feature>
<keyword evidence="4 7" id="KW-0436">Ligase</keyword>
<evidence type="ECO:0000256" key="8">
    <source>
        <dbReference type="RuleBase" id="RU003664"/>
    </source>
</evidence>
<evidence type="ECO:0000256" key="2">
    <source>
        <dbReference type="ARBA" id="ARBA00004752"/>
    </source>
</evidence>
<dbReference type="EMBL" id="CP034438">
    <property type="protein sequence ID" value="AZN28947.1"/>
    <property type="molecule type" value="Genomic_DNA"/>
</dbReference>
<keyword evidence="3 7" id="KW-0963">Cytoplasm</keyword>
<comment type="similarity">
    <text evidence="7">Belongs to the MurCDEF family.</text>
</comment>
<dbReference type="InterPro" id="IPR004101">
    <property type="entry name" value="Mur_ligase_C"/>
</dbReference>
<keyword evidence="6 7" id="KW-0067">ATP-binding</keyword>
<dbReference type="OrthoDB" id="9809796at2"/>
<dbReference type="InterPro" id="IPR036615">
    <property type="entry name" value="Mur_ligase_C_dom_sf"/>
</dbReference>
<keyword evidence="7 8" id="KW-0573">Peptidoglycan synthesis</keyword>
<gene>
    <name evidence="7 11" type="primary">murD</name>
    <name evidence="11" type="ORF">EJO69_00505</name>
</gene>
<keyword evidence="7 8" id="KW-0961">Cell wall biogenesis/degradation</keyword>
<accession>A0A3Q8WS30</accession>
<dbReference type="GO" id="GO:0009252">
    <property type="term" value="P:peptidoglycan biosynthetic process"/>
    <property type="evidence" value="ECO:0007669"/>
    <property type="project" value="UniProtKB-UniRule"/>
</dbReference>
<dbReference type="GO" id="GO:0008764">
    <property type="term" value="F:UDP-N-acetylmuramoylalanine-D-glutamate ligase activity"/>
    <property type="evidence" value="ECO:0007669"/>
    <property type="project" value="UniProtKB-UniRule"/>
</dbReference>
<dbReference type="PANTHER" id="PTHR43692:SF1">
    <property type="entry name" value="UDP-N-ACETYLMURAMOYLALANINE--D-GLUTAMATE LIGASE"/>
    <property type="match status" value="1"/>
</dbReference>
<evidence type="ECO:0000256" key="7">
    <source>
        <dbReference type="HAMAP-Rule" id="MF_00639"/>
    </source>
</evidence>
<dbReference type="HAMAP" id="MF_00639">
    <property type="entry name" value="MurD"/>
    <property type="match status" value="1"/>
</dbReference>
<dbReference type="Gene3D" id="3.40.1190.10">
    <property type="entry name" value="Mur-like, catalytic domain"/>
    <property type="match status" value="1"/>
</dbReference>
<dbReference type="AlphaFoldDB" id="A0A3Q8WS30"/>
<dbReference type="SUPFAM" id="SSF53244">
    <property type="entry name" value="MurD-like peptide ligases, peptide-binding domain"/>
    <property type="match status" value="1"/>
</dbReference>
<dbReference type="InterPro" id="IPR036565">
    <property type="entry name" value="Mur-like_cat_sf"/>
</dbReference>
<feature type="domain" description="Mur ligase central" evidence="10">
    <location>
        <begin position="120"/>
        <end position="236"/>
    </location>
</feature>
<dbReference type="NCBIfam" id="TIGR01087">
    <property type="entry name" value="murD"/>
    <property type="match status" value="1"/>
</dbReference>
<evidence type="ECO:0000256" key="1">
    <source>
        <dbReference type="ARBA" id="ARBA00004496"/>
    </source>
</evidence>
<dbReference type="Pfam" id="PF02875">
    <property type="entry name" value="Mur_ligase_C"/>
    <property type="match status" value="1"/>
</dbReference>
<reference evidence="11 12" key="1">
    <citation type="submission" date="2018-12" db="EMBL/GenBank/DDBJ databases">
        <title>Complete genome sequence of Flaviflexus salsibiostraticola KCTC 33148.</title>
        <authorList>
            <person name="Bae J.-W."/>
        </authorList>
    </citation>
    <scope>NUCLEOTIDE SEQUENCE [LARGE SCALE GENOMIC DNA]</scope>
    <source>
        <strain evidence="11 12">KCTC 33148</strain>
    </source>
</reference>
<evidence type="ECO:0000256" key="4">
    <source>
        <dbReference type="ARBA" id="ARBA00022598"/>
    </source>
</evidence>
<dbReference type="GO" id="GO:0008360">
    <property type="term" value="P:regulation of cell shape"/>
    <property type="evidence" value="ECO:0007669"/>
    <property type="project" value="UniProtKB-KW"/>
</dbReference>
<dbReference type="KEGG" id="fsl:EJO69_00505"/>
<keyword evidence="7 8" id="KW-0133">Cell shape</keyword>
<dbReference type="SUPFAM" id="SSF53623">
    <property type="entry name" value="MurD-like peptide ligases, catalytic domain"/>
    <property type="match status" value="1"/>
</dbReference>
<dbReference type="Gene3D" id="3.90.190.20">
    <property type="entry name" value="Mur ligase, C-terminal domain"/>
    <property type="match status" value="1"/>
</dbReference>
<evidence type="ECO:0000256" key="3">
    <source>
        <dbReference type="ARBA" id="ARBA00022490"/>
    </source>
</evidence>
<sequence length="475" mass="49704">MALTPVRRTPRLRELDGARIAVAGMGISGTASLAALSEHTGAVLSAWDGRGDEAEARLLTPRALLDWQPDIVVVSPGLPAVGDVHTALRKAGIPIWSEVELAWRLRARDEDGEAAPWLAVTGTNGKTTTVQMAAAMAAEAGVRAAAVGNVGDPIVTAVTRGDGPDLLVVELSSFQLHSTSTMSPLAAGCLNIADDHLDWHGSREAYHADKARVYENTQLACLYPVDDRAVAAMVEEADVIEGARAIGLTRGIPAPGQIGLVEDIVAERAYGADRFHSAHELFQLEDLAHLAHGEVPLHLLSDAMMAAGLVRAAGIPPSAIRSALRSFSLGEHRIETVAVTDGVTWIDDSKATNAHAARASIRAQEDGSIVWIAGGVSKGAEFESLVADIAPRLRAAVIIGVEQEPLLRALSSQAPGVPVAVIPPSSATVMAEAVSAAREFAGTSGVVMLAPACASWDQFASYADRGDQFTRAVLE</sequence>
<dbReference type="UniPathway" id="UPA00219"/>
<dbReference type="InterPro" id="IPR013221">
    <property type="entry name" value="Mur_ligase_cen"/>
</dbReference>
<keyword evidence="5 7" id="KW-0547">Nucleotide-binding</keyword>
<protein>
    <recommendedName>
        <fullName evidence="7 8">UDP-N-acetylmuramoylalanine--D-glutamate ligase</fullName>
        <ecNumber evidence="7 8">6.3.2.9</ecNumber>
    </recommendedName>
    <alternativeName>
        <fullName evidence="7">D-glutamic acid-adding enzyme</fullName>
    </alternativeName>
    <alternativeName>
        <fullName evidence="7">UDP-N-acetylmuramoyl-L-alanyl-D-glutamate synthetase</fullName>
    </alternativeName>
</protein>
<name>A0A3Q8WS30_9ACTO</name>
<dbReference type="RefSeq" id="WP_126037774.1">
    <property type="nucleotide sequence ID" value="NZ_CP034438.1"/>
</dbReference>
<evidence type="ECO:0000313" key="12">
    <source>
        <dbReference type="Proteomes" id="UP000270021"/>
    </source>
</evidence>
<keyword evidence="12" id="KW-1185">Reference proteome</keyword>
<dbReference type="Proteomes" id="UP000270021">
    <property type="component" value="Chromosome"/>
</dbReference>
<dbReference type="GO" id="GO:0005524">
    <property type="term" value="F:ATP binding"/>
    <property type="evidence" value="ECO:0007669"/>
    <property type="project" value="UniProtKB-UniRule"/>
</dbReference>
<evidence type="ECO:0000259" key="10">
    <source>
        <dbReference type="Pfam" id="PF08245"/>
    </source>
</evidence>
<feature type="binding site" evidence="7">
    <location>
        <begin position="122"/>
        <end position="128"/>
    </location>
    <ligand>
        <name>ATP</name>
        <dbReference type="ChEBI" id="CHEBI:30616"/>
    </ligand>
</feature>
<proteinExistence type="inferred from homology"/>
<dbReference type="Pfam" id="PF08245">
    <property type="entry name" value="Mur_ligase_M"/>
    <property type="match status" value="1"/>
</dbReference>
<comment type="catalytic activity">
    <reaction evidence="7 8">
        <text>UDP-N-acetyl-alpha-D-muramoyl-L-alanine + D-glutamate + ATP = UDP-N-acetyl-alpha-D-muramoyl-L-alanyl-D-glutamate + ADP + phosphate + H(+)</text>
        <dbReference type="Rhea" id="RHEA:16429"/>
        <dbReference type="ChEBI" id="CHEBI:15378"/>
        <dbReference type="ChEBI" id="CHEBI:29986"/>
        <dbReference type="ChEBI" id="CHEBI:30616"/>
        <dbReference type="ChEBI" id="CHEBI:43474"/>
        <dbReference type="ChEBI" id="CHEBI:83898"/>
        <dbReference type="ChEBI" id="CHEBI:83900"/>
        <dbReference type="ChEBI" id="CHEBI:456216"/>
        <dbReference type="EC" id="6.3.2.9"/>
    </reaction>
</comment>
<keyword evidence="7 8" id="KW-0132">Cell division</keyword>
<comment type="subcellular location">
    <subcellularLocation>
        <location evidence="1 7 8">Cytoplasm</location>
    </subcellularLocation>
</comment>
<dbReference type="GO" id="GO:0005737">
    <property type="term" value="C:cytoplasm"/>
    <property type="evidence" value="ECO:0007669"/>
    <property type="project" value="UniProtKB-SubCell"/>
</dbReference>
<dbReference type="GO" id="GO:0071555">
    <property type="term" value="P:cell wall organization"/>
    <property type="evidence" value="ECO:0007669"/>
    <property type="project" value="UniProtKB-KW"/>
</dbReference>
<dbReference type="PANTHER" id="PTHR43692">
    <property type="entry name" value="UDP-N-ACETYLMURAMOYLALANINE--D-GLUTAMATE LIGASE"/>
    <property type="match status" value="1"/>
</dbReference>
<keyword evidence="7 8" id="KW-0131">Cell cycle</keyword>
<evidence type="ECO:0000256" key="6">
    <source>
        <dbReference type="ARBA" id="ARBA00022840"/>
    </source>
</evidence>
<dbReference type="Gene3D" id="3.40.50.720">
    <property type="entry name" value="NAD(P)-binding Rossmann-like Domain"/>
    <property type="match status" value="1"/>
</dbReference>
<organism evidence="11 12">
    <name type="scientific">Flaviflexus salsibiostraticola</name>
    <dbReference type="NCBI Taxonomy" id="1282737"/>
    <lineage>
        <taxon>Bacteria</taxon>
        <taxon>Bacillati</taxon>
        <taxon>Actinomycetota</taxon>
        <taxon>Actinomycetes</taxon>
        <taxon>Actinomycetales</taxon>
        <taxon>Actinomycetaceae</taxon>
        <taxon>Flaviflexus</taxon>
    </lineage>
</organism>
<comment type="pathway">
    <text evidence="2 7 8">Cell wall biogenesis; peptidoglycan biosynthesis.</text>
</comment>
<dbReference type="GO" id="GO:0051301">
    <property type="term" value="P:cell division"/>
    <property type="evidence" value="ECO:0007669"/>
    <property type="project" value="UniProtKB-KW"/>
</dbReference>
<dbReference type="InterPro" id="IPR005762">
    <property type="entry name" value="MurD"/>
</dbReference>